<name>A0A3N7F6W5_POPTR</name>
<evidence type="ECO:0000313" key="3">
    <source>
        <dbReference type="Proteomes" id="UP000006729"/>
    </source>
</evidence>
<protein>
    <submittedName>
        <fullName evidence="2">Uncharacterized protein</fullName>
    </submittedName>
</protein>
<dbReference type="Proteomes" id="UP000006729">
    <property type="component" value="Chromosome 7"/>
</dbReference>
<feature type="compositionally biased region" description="Low complexity" evidence="1">
    <location>
        <begin position="10"/>
        <end position="20"/>
    </location>
</feature>
<proteinExistence type="predicted"/>
<accession>A0A3N7F6W5</accession>
<dbReference type="AlphaFoldDB" id="A0A3N7F6W5"/>
<evidence type="ECO:0000313" key="2">
    <source>
        <dbReference type="EMBL" id="RQO92703.1"/>
    </source>
</evidence>
<dbReference type="EMBL" id="CM009296">
    <property type="protein sequence ID" value="RQO92703.1"/>
    <property type="molecule type" value="Genomic_DNA"/>
</dbReference>
<organism evidence="2 3">
    <name type="scientific">Populus trichocarpa</name>
    <name type="common">Western balsam poplar</name>
    <name type="synonym">Populus balsamifera subsp. trichocarpa</name>
    <dbReference type="NCBI Taxonomy" id="3694"/>
    <lineage>
        <taxon>Eukaryota</taxon>
        <taxon>Viridiplantae</taxon>
        <taxon>Streptophyta</taxon>
        <taxon>Embryophyta</taxon>
        <taxon>Tracheophyta</taxon>
        <taxon>Spermatophyta</taxon>
        <taxon>Magnoliopsida</taxon>
        <taxon>eudicotyledons</taxon>
        <taxon>Gunneridae</taxon>
        <taxon>Pentapetalae</taxon>
        <taxon>rosids</taxon>
        <taxon>fabids</taxon>
        <taxon>Malpighiales</taxon>
        <taxon>Salicaceae</taxon>
        <taxon>Saliceae</taxon>
        <taxon>Populus</taxon>
    </lineage>
</organism>
<evidence type="ECO:0000256" key="1">
    <source>
        <dbReference type="SAM" id="MobiDB-lite"/>
    </source>
</evidence>
<reference evidence="2 3" key="1">
    <citation type="journal article" date="2006" name="Science">
        <title>The genome of black cottonwood, Populus trichocarpa (Torr. &amp; Gray).</title>
        <authorList>
            <person name="Tuskan G.A."/>
            <person name="Difazio S."/>
            <person name="Jansson S."/>
            <person name="Bohlmann J."/>
            <person name="Grigoriev I."/>
            <person name="Hellsten U."/>
            <person name="Putnam N."/>
            <person name="Ralph S."/>
            <person name="Rombauts S."/>
            <person name="Salamov A."/>
            <person name="Schein J."/>
            <person name="Sterck L."/>
            <person name="Aerts A."/>
            <person name="Bhalerao R.R."/>
            <person name="Bhalerao R.P."/>
            <person name="Blaudez D."/>
            <person name="Boerjan W."/>
            <person name="Brun A."/>
            <person name="Brunner A."/>
            <person name="Busov V."/>
            <person name="Campbell M."/>
            <person name="Carlson J."/>
            <person name="Chalot M."/>
            <person name="Chapman J."/>
            <person name="Chen G.L."/>
            <person name="Cooper D."/>
            <person name="Coutinho P.M."/>
            <person name="Couturier J."/>
            <person name="Covert S."/>
            <person name="Cronk Q."/>
            <person name="Cunningham R."/>
            <person name="Davis J."/>
            <person name="Degroeve S."/>
            <person name="Dejardin A."/>
            <person name="Depamphilis C."/>
            <person name="Detter J."/>
            <person name="Dirks B."/>
            <person name="Dubchak I."/>
            <person name="Duplessis S."/>
            <person name="Ehlting J."/>
            <person name="Ellis B."/>
            <person name="Gendler K."/>
            <person name="Goodstein D."/>
            <person name="Gribskov M."/>
            <person name="Grimwood J."/>
            <person name="Groover A."/>
            <person name="Gunter L."/>
            <person name="Hamberger B."/>
            <person name="Heinze B."/>
            <person name="Helariutta Y."/>
            <person name="Henrissat B."/>
            <person name="Holligan D."/>
            <person name="Holt R."/>
            <person name="Huang W."/>
            <person name="Islam-Faridi N."/>
            <person name="Jones S."/>
            <person name="Jones-Rhoades M."/>
            <person name="Jorgensen R."/>
            <person name="Joshi C."/>
            <person name="Kangasjarvi J."/>
            <person name="Karlsson J."/>
            <person name="Kelleher C."/>
            <person name="Kirkpatrick R."/>
            <person name="Kirst M."/>
            <person name="Kohler A."/>
            <person name="Kalluri U."/>
            <person name="Larimer F."/>
            <person name="Leebens-Mack J."/>
            <person name="Leple J.C."/>
            <person name="Locascio P."/>
            <person name="Lou Y."/>
            <person name="Lucas S."/>
            <person name="Martin F."/>
            <person name="Montanini B."/>
            <person name="Napoli C."/>
            <person name="Nelson D.R."/>
            <person name="Nelson C."/>
            <person name="Nieminen K."/>
            <person name="Nilsson O."/>
            <person name="Pereda V."/>
            <person name="Peter G."/>
            <person name="Philippe R."/>
            <person name="Pilate G."/>
            <person name="Poliakov A."/>
            <person name="Razumovskaya J."/>
            <person name="Richardson P."/>
            <person name="Rinaldi C."/>
            <person name="Ritland K."/>
            <person name="Rouze P."/>
            <person name="Ryaboy D."/>
            <person name="Schmutz J."/>
            <person name="Schrader J."/>
            <person name="Segerman B."/>
            <person name="Shin H."/>
            <person name="Siddiqui A."/>
            <person name="Sterky F."/>
            <person name="Terry A."/>
            <person name="Tsai C.J."/>
            <person name="Uberbacher E."/>
            <person name="Unneberg P."/>
            <person name="Vahala J."/>
            <person name="Wall K."/>
            <person name="Wessler S."/>
            <person name="Yang G."/>
            <person name="Yin T."/>
            <person name="Douglas C."/>
            <person name="Marra M."/>
            <person name="Sandberg G."/>
            <person name="Van de Peer Y."/>
            <person name="Rokhsar D."/>
        </authorList>
    </citation>
    <scope>NUCLEOTIDE SEQUENCE [LARGE SCALE GENOMIC DNA]</scope>
    <source>
        <strain evidence="3">cv. Nisqually</strain>
    </source>
</reference>
<sequence>MKEFPTCEPSSIASSSSIRSVPNRGERADADDEVVMPNKEELVFDVEEEPNMELPGEKTGLPVKAKGVDAVSSTFTASVPGLSSIHHHRALFPFQVSQSFRAKNSIKPKATKIPAVLVSETAGTEKKSDPPERIVTIVGSGSISPVKCTPWYEVVAHSTKNTYS</sequence>
<gene>
    <name evidence="2" type="ORF">POPTR_007G079032</name>
</gene>
<feature type="region of interest" description="Disordered" evidence="1">
    <location>
        <begin position="1"/>
        <end position="33"/>
    </location>
</feature>
<keyword evidence="3" id="KW-1185">Reference proteome</keyword>
<dbReference type="InParanoid" id="A0A3N7F6W5"/>